<sequence length="740" mass="79373">MADDVSSDPIVKALQKSTIAQTLKAARASLAEPSRPYTPLDRSLFQRPNEGSDPRPSSSYGVDQLAFVRDTFGNSGRPESARSSRSSRTRPDTIAEEEDVAHSPQILRLDGEGGESSGSEELTPVVATPSPPAPSRGPPKPPRPPGSAGYPNISALRSSGGYPDPLGVTDASPRRSSATSASPRRRLADGSPRRRKASQSPSPVARAKSSDALPADIPLKHAPGEVVMSNLQSLAASKEKRKQTDFVAELCERTWTLAVDMKAGKSTETALAPGLLREVMGLMDMKDIKESKLVFKLARCALALLSLEVATQGVSVSGVQAAYQNIAQVLFKYSQKEGYDAEFLTEKLIEPILEVLESENPACSAADLRVYIAGILKNVSNDSANQKFLAQRGAVGSLFKLMDASKLAGGAKEAPLLIQVTAALRNLASNQYKQFLATERLSALTRLMEIFPNHVELLTNIARILAKLTLHGSAVEVSASSAPTAHPQGLGPQQLWPTPAVLVVPSDPEKDQRWHWLLAEHVRQQATKHGASGTWRYPGSDFLEHLTSAAGPTAAAAKRLRVFVEEAAMGYFRKALGREPTLLQRLHVTVASSWAAATTAGAAWQEPHVHPKAALSGAFYLECGGGLQESNDTEECGIYLQDPRPPAGLAEVPEALRKKLGWGEAQKVWVRAGSLLLYPAWLYHSGLPLAPPSGGSGEQGRQRLRSLISFTAAVQLREIAPSGQQGSQEVRRGESDNLEL</sequence>
<dbReference type="Gene3D" id="1.25.10.10">
    <property type="entry name" value="Leucine-rich Repeat Variant"/>
    <property type="match status" value="1"/>
</dbReference>
<organism evidence="2 3">
    <name type="scientific">Symbiodinium natans</name>
    <dbReference type="NCBI Taxonomy" id="878477"/>
    <lineage>
        <taxon>Eukaryota</taxon>
        <taxon>Sar</taxon>
        <taxon>Alveolata</taxon>
        <taxon>Dinophyceae</taxon>
        <taxon>Suessiales</taxon>
        <taxon>Symbiodiniaceae</taxon>
        <taxon>Symbiodinium</taxon>
    </lineage>
</organism>
<dbReference type="Pfam" id="PF13759">
    <property type="entry name" value="2OG-FeII_Oxy_5"/>
    <property type="match status" value="1"/>
</dbReference>
<feature type="compositionally biased region" description="Basic and acidic residues" evidence="1">
    <location>
        <begin position="729"/>
        <end position="740"/>
    </location>
</feature>
<dbReference type="AlphaFoldDB" id="A0A812Q229"/>
<dbReference type="EMBL" id="CAJNDS010002223">
    <property type="protein sequence ID" value="CAE7380417.1"/>
    <property type="molecule type" value="Genomic_DNA"/>
</dbReference>
<dbReference type="GO" id="GO:0044782">
    <property type="term" value="P:cilium organization"/>
    <property type="evidence" value="ECO:0007669"/>
    <property type="project" value="TreeGrafter"/>
</dbReference>
<dbReference type="Proteomes" id="UP000604046">
    <property type="component" value="Unassembled WGS sequence"/>
</dbReference>
<dbReference type="SUPFAM" id="SSF48371">
    <property type="entry name" value="ARM repeat"/>
    <property type="match status" value="1"/>
</dbReference>
<evidence type="ECO:0000313" key="2">
    <source>
        <dbReference type="EMBL" id="CAE7380417.1"/>
    </source>
</evidence>
<dbReference type="PANTHER" id="PTHR21356:SF1">
    <property type="entry name" value="ARMADILLO REPEAT-CONTAINING PROTEIN 2"/>
    <property type="match status" value="1"/>
</dbReference>
<dbReference type="InterPro" id="IPR016024">
    <property type="entry name" value="ARM-type_fold"/>
</dbReference>
<dbReference type="PANTHER" id="PTHR21356">
    <property type="entry name" value="ARMADILLO REPEAT CONTAINING 2"/>
    <property type="match status" value="1"/>
</dbReference>
<feature type="region of interest" description="Disordered" evidence="1">
    <location>
        <begin position="720"/>
        <end position="740"/>
    </location>
</feature>
<dbReference type="InterPro" id="IPR012668">
    <property type="entry name" value="CHP02466"/>
</dbReference>
<feature type="compositionally biased region" description="Low complexity" evidence="1">
    <location>
        <begin position="117"/>
        <end position="128"/>
    </location>
</feature>
<feature type="compositionally biased region" description="Pro residues" evidence="1">
    <location>
        <begin position="129"/>
        <end position="145"/>
    </location>
</feature>
<evidence type="ECO:0000256" key="1">
    <source>
        <dbReference type="SAM" id="MobiDB-lite"/>
    </source>
</evidence>
<protein>
    <submittedName>
        <fullName evidence="2">ARMC2 protein</fullName>
    </submittedName>
</protein>
<dbReference type="InterPro" id="IPR038905">
    <property type="entry name" value="ARMC2"/>
</dbReference>
<dbReference type="InterPro" id="IPR011989">
    <property type="entry name" value="ARM-like"/>
</dbReference>
<evidence type="ECO:0000313" key="3">
    <source>
        <dbReference type="Proteomes" id="UP000604046"/>
    </source>
</evidence>
<dbReference type="Gene3D" id="2.60.120.620">
    <property type="entry name" value="q2cbj1_9rhob like domain"/>
    <property type="match status" value="1"/>
</dbReference>
<feature type="compositionally biased region" description="Low complexity" evidence="1">
    <location>
        <begin position="75"/>
        <end position="86"/>
    </location>
</feature>
<dbReference type="OrthoDB" id="247006at2759"/>
<feature type="region of interest" description="Disordered" evidence="1">
    <location>
        <begin position="25"/>
        <end position="216"/>
    </location>
</feature>
<comment type="caution">
    <text evidence="2">The sequence shown here is derived from an EMBL/GenBank/DDBJ whole genome shotgun (WGS) entry which is preliminary data.</text>
</comment>
<keyword evidence="3" id="KW-1185">Reference proteome</keyword>
<reference evidence="2" key="1">
    <citation type="submission" date="2021-02" db="EMBL/GenBank/DDBJ databases">
        <authorList>
            <person name="Dougan E. K."/>
            <person name="Rhodes N."/>
            <person name="Thang M."/>
            <person name="Chan C."/>
        </authorList>
    </citation>
    <scope>NUCLEOTIDE SEQUENCE</scope>
</reference>
<proteinExistence type="predicted"/>
<gene>
    <name evidence="2" type="primary">ARMC2</name>
    <name evidence="2" type="ORF">SNAT2548_LOCUS20766</name>
</gene>
<accession>A0A812Q229</accession>
<name>A0A812Q229_9DINO</name>